<dbReference type="InterPro" id="IPR001516">
    <property type="entry name" value="Proton_antipo_N"/>
</dbReference>
<dbReference type="PANTHER" id="PTHR42829">
    <property type="entry name" value="NADH-UBIQUINONE OXIDOREDUCTASE CHAIN 5"/>
    <property type="match status" value="1"/>
</dbReference>
<evidence type="ECO:0000259" key="9">
    <source>
        <dbReference type="Pfam" id="PF00662"/>
    </source>
</evidence>
<evidence type="ECO:0000256" key="5">
    <source>
        <dbReference type="ARBA" id="ARBA00023136"/>
    </source>
</evidence>
<feature type="transmembrane region" description="Helical" evidence="7">
    <location>
        <begin position="251"/>
        <end position="270"/>
    </location>
</feature>
<dbReference type="GO" id="GO:0016020">
    <property type="term" value="C:membrane"/>
    <property type="evidence" value="ECO:0007669"/>
    <property type="project" value="UniProtKB-SubCell"/>
</dbReference>
<dbReference type="Pfam" id="PF00361">
    <property type="entry name" value="Proton_antipo_M"/>
    <property type="match status" value="1"/>
</dbReference>
<dbReference type="PRINTS" id="PR01434">
    <property type="entry name" value="NADHDHGNASE5"/>
</dbReference>
<dbReference type="GO" id="GO:0008137">
    <property type="term" value="F:NADH dehydrogenase (ubiquinone) activity"/>
    <property type="evidence" value="ECO:0007669"/>
    <property type="project" value="InterPro"/>
</dbReference>
<feature type="domain" description="NADH:quinone oxidoreductase/Mrp antiporter transmembrane" evidence="8">
    <location>
        <begin position="137"/>
        <end position="424"/>
    </location>
</feature>
<feature type="transmembrane region" description="Helical" evidence="7">
    <location>
        <begin position="179"/>
        <end position="197"/>
    </location>
</feature>
<feature type="transmembrane region" description="Helical" evidence="7">
    <location>
        <begin position="374"/>
        <end position="396"/>
    </location>
</feature>
<dbReference type="GO" id="GO:0003954">
    <property type="term" value="F:NADH dehydrogenase activity"/>
    <property type="evidence" value="ECO:0007669"/>
    <property type="project" value="TreeGrafter"/>
</dbReference>
<keyword evidence="3 6" id="KW-0812">Transmembrane</keyword>
<keyword evidence="11" id="KW-1185">Reference proteome</keyword>
<reference evidence="10" key="1">
    <citation type="submission" date="2022-03" db="EMBL/GenBank/DDBJ databases">
        <title>Complete genome sequence of Caldinitratiruptor microaerophilus.</title>
        <authorList>
            <person name="Mukaiyama R."/>
            <person name="Nishiyama T."/>
            <person name="Ueda K."/>
        </authorList>
    </citation>
    <scope>NUCLEOTIDE SEQUENCE</scope>
    <source>
        <strain evidence="10">JCM 16183</strain>
    </source>
</reference>
<feature type="transmembrane region" description="Helical" evidence="7">
    <location>
        <begin position="479"/>
        <end position="498"/>
    </location>
</feature>
<comment type="similarity">
    <text evidence="2">Belongs to the CPA3 antiporters (TC 2.A.63) subunit A family.</text>
</comment>
<protein>
    <submittedName>
        <fullName evidence="10">NADH-quinone oxidoreductase subunit L</fullName>
    </submittedName>
</protein>
<feature type="transmembrane region" description="Helical" evidence="7">
    <location>
        <begin position="27"/>
        <end position="54"/>
    </location>
</feature>
<dbReference type="Gene3D" id="1.20.5.2700">
    <property type="match status" value="1"/>
</dbReference>
<dbReference type="InterPro" id="IPR018393">
    <property type="entry name" value="NADHpl_OxRdtase_5_subgr"/>
</dbReference>
<feature type="transmembrane region" description="Helical" evidence="7">
    <location>
        <begin position="88"/>
        <end position="106"/>
    </location>
</feature>
<feature type="domain" description="NADH-Ubiquinone oxidoreductase (complex I) chain 5 N-terminal" evidence="9">
    <location>
        <begin position="74"/>
        <end position="121"/>
    </location>
</feature>
<evidence type="ECO:0000259" key="8">
    <source>
        <dbReference type="Pfam" id="PF00361"/>
    </source>
</evidence>
<dbReference type="RefSeq" id="WP_264843585.1">
    <property type="nucleotide sequence ID" value="NZ_AP025628.1"/>
</dbReference>
<evidence type="ECO:0000256" key="7">
    <source>
        <dbReference type="SAM" id="Phobius"/>
    </source>
</evidence>
<dbReference type="KEGG" id="cmic:caldi_05490"/>
<feature type="transmembrane region" description="Helical" evidence="7">
    <location>
        <begin position="276"/>
        <end position="298"/>
    </location>
</feature>
<evidence type="ECO:0000256" key="2">
    <source>
        <dbReference type="ARBA" id="ARBA00008483"/>
    </source>
</evidence>
<gene>
    <name evidence="10" type="primary">nuoL</name>
    <name evidence="10" type="ORF">caldi_05490</name>
</gene>
<dbReference type="InterPro" id="IPR001750">
    <property type="entry name" value="ND/Mrp_TM"/>
</dbReference>
<organism evidence="10 11">
    <name type="scientific">Caldinitratiruptor microaerophilus</name>
    <dbReference type="NCBI Taxonomy" id="671077"/>
    <lineage>
        <taxon>Bacteria</taxon>
        <taxon>Bacillati</taxon>
        <taxon>Bacillota</taxon>
        <taxon>Clostridia</taxon>
        <taxon>Eubacteriales</taxon>
        <taxon>Symbiobacteriaceae</taxon>
        <taxon>Caldinitratiruptor</taxon>
    </lineage>
</organism>
<dbReference type="NCBIfam" id="NF005141">
    <property type="entry name" value="PRK06590.1"/>
    <property type="match status" value="1"/>
</dbReference>
<sequence>MHDSLLPVLILIPPLLGAAVIAGRTRYWRSAAAIGVLASAMVLVAFGFTLGAFVELQRVGPDAILRTTLTSWEIGGHRYQMGLMIDQLSMWWLLVVTGVGFLIHAYSTGYMHGDPDYGRYFAKLNYFVFAMSLLVMANNFLTLVIGWTNVGLASYLLIGFYRTRPAANAAQIKAYVVNLIGEVFMLTGIGAAVARYATVDFWDVAQAARFDPPGATVIALLVLVGAVAKSAQMPLHVWLPDAMQGPTPVSAMLHAATMVTAGVYIVARLFPMFQAAPVALAAVAVVGAASALLGAIFATRQYDIKKVLAYSTLSQIGYMFLANGVGAHAAAAFHFATHAFFKAALFLGAGIIIHALHGEQDIRRMGGLSRRMPFAFATFLAGQLALVGIPPFAGFFSKDEILAAAWNSGHYVLWAVGLLAAGFTALYNMRLLGLVFLGRPYDVPATAARSRGRKTAGAGHDAHAGHGALHPIPLSMNGVVGVLAVLSVVGGAALAPFVEPYLEPVFVRNRVFEVSTHAALWSVLVTLAVIAAGLAAGWWLWGPNGVRREAEQRTLGEPAGVLGRAFYFDELYDLVAVQPAFALSDWARNFDLRRIDGVLHALAGLAQAGGAFLGRLHGGIVRRYALTLVTGVVLIAAYFALYL</sequence>
<keyword evidence="5 7" id="KW-0472">Membrane</keyword>
<comment type="subcellular location">
    <subcellularLocation>
        <location evidence="1">Endomembrane system</location>
        <topology evidence="1">Multi-pass membrane protein</topology>
    </subcellularLocation>
    <subcellularLocation>
        <location evidence="6">Membrane</location>
        <topology evidence="6">Multi-pass membrane protein</topology>
    </subcellularLocation>
</comment>
<name>A0AA35CI40_9FIRM</name>
<feature type="transmembrane region" description="Helical" evidence="7">
    <location>
        <begin position="518"/>
        <end position="541"/>
    </location>
</feature>
<dbReference type="PANTHER" id="PTHR42829:SF2">
    <property type="entry name" value="NADH-UBIQUINONE OXIDOREDUCTASE CHAIN 5"/>
    <property type="match status" value="1"/>
</dbReference>
<dbReference type="InterPro" id="IPR003945">
    <property type="entry name" value="NU5C-like"/>
</dbReference>
<feature type="transmembrane region" description="Helical" evidence="7">
    <location>
        <begin position="331"/>
        <end position="353"/>
    </location>
</feature>
<accession>A0AA35CI40</accession>
<keyword evidence="4 7" id="KW-1133">Transmembrane helix</keyword>
<dbReference type="Proteomes" id="UP001163687">
    <property type="component" value="Chromosome"/>
</dbReference>
<feature type="transmembrane region" description="Helical" evidence="7">
    <location>
        <begin position="624"/>
        <end position="642"/>
    </location>
</feature>
<evidence type="ECO:0000256" key="3">
    <source>
        <dbReference type="ARBA" id="ARBA00022692"/>
    </source>
</evidence>
<feature type="transmembrane region" description="Helical" evidence="7">
    <location>
        <begin position="126"/>
        <end position="158"/>
    </location>
</feature>
<dbReference type="GO" id="GO:0042773">
    <property type="term" value="P:ATP synthesis coupled electron transport"/>
    <property type="evidence" value="ECO:0007669"/>
    <property type="project" value="InterPro"/>
</dbReference>
<evidence type="ECO:0000256" key="1">
    <source>
        <dbReference type="ARBA" id="ARBA00004127"/>
    </source>
</evidence>
<feature type="transmembrane region" description="Helical" evidence="7">
    <location>
        <begin position="217"/>
        <end position="239"/>
    </location>
</feature>
<proteinExistence type="inferred from homology"/>
<dbReference type="GO" id="GO:0012505">
    <property type="term" value="C:endomembrane system"/>
    <property type="evidence" value="ECO:0007669"/>
    <property type="project" value="UniProtKB-SubCell"/>
</dbReference>
<evidence type="ECO:0000256" key="6">
    <source>
        <dbReference type="RuleBase" id="RU000320"/>
    </source>
</evidence>
<dbReference type="EMBL" id="AP025628">
    <property type="protein sequence ID" value="BDG59459.1"/>
    <property type="molecule type" value="Genomic_DNA"/>
</dbReference>
<evidence type="ECO:0000313" key="10">
    <source>
        <dbReference type="EMBL" id="BDG59459.1"/>
    </source>
</evidence>
<evidence type="ECO:0000313" key="11">
    <source>
        <dbReference type="Proteomes" id="UP001163687"/>
    </source>
</evidence>
<feature type="transmembrane region" description="Helical" evidence="7">
    <location>
        <begin position="307"/>
        <end position="325"/>
    </location>
</feature>
<dbReference type="NCBIfam" id="TIGR01974">
    <property type="entry name" value="NDH_I_L"/>
    <property type="match status" value="1"/>
</dbReference>
<feature type="transmembrane region" description="Helical" evidence="7">
    <location>
        <begin position="411"/>
        <end position="429"/>
    </location>
</feature>
<dbReference type="PRINTS" id="PR01435">
    <property type="entry name" value="NPOXDRDTASE5"/>
</dbReference>
<dbReference type="GO" id="GO:0015990">
    <property type="term" value="P:electron transport coupled proton transport"/>
    <property type="evidence" value="ECO:0007669"/>
    <property type="project" value="TreeGrafter"/>
</dbReference>
<dbReference type="Pfam" id="PF00662">
    <property type="entry name" value="Proton_antipo_N"/>
    <property type="match status" value="1"/>
</dbReference>
<evidence type="ECO:0000256" key="4">
    <source>
        <dbReference type="ARBA" id="ARBA00022989"/>
    </source>
</evidence>
<dbReference type="AlphaFoldDB" id="A0AA35CI40"/>